<sequence>MSDIEEIASRTGAEIGRAYRAGEADPVAVTECLLSRIAAAEGDHIFITVSADRALAEAKAASRRHKEGRPLSALDGVPIAWKDLFDVAGTPTTAGSLVFGRDTKARDLACVSHAAAAGLVTMGKVNMSELAYSGLGLNPHFGTPRNPNDKATLRSPGGSSSGSGAAVGARLVPLAIGSDTGGSVRIPAAFNGVVGFKTSTGRIEADGIVPLARTYDTIGPLARSVEDCVLVDMALRGAVATEVRRADTAALTVLVPTNIVLDGVSDAVAANFERTLGALSAAGVTVRHAHVDALHAILALNAAHGTLTAAEAYTEYREIVDGEKGRSIDRRVTKRIMDGKRMSAHDVLTIQRERRRLITAFENQLGDAILVMPTTPITAPAVAPLEADDDLFHKVNLTALRNTMLGNILDLCGVAVPNGRDGDGLPTSILFSAPHGADERLLGVALAVEGIVADAAAR</sequence>
<evidence type="ECO:0000256" key="2">
    <source>
        <dbReference type="ARBA" id="ARBA00021874"/>
    </source>
</evidence>
<comment type="function">
    <text evidence="1">Hydrolyzes indole-3-acetamide (IAM) into indole-3-acetic acid (IAA).</text>
</comment>
<reference evidence="5 6" key="1">
    <citation type="submission" date="2020-08" db="EMBL/GenBank/DDBJ databases">
        <title>Genomic Encyclopedia of Type Strains, Phase IV (KMG-IV): sequencing the most valuable type-strain genomes for metagenomic binning, comparative biology and taxonomic classification.</title>
        <authorList>
            <person name="Goeker M."/>
        </authorList>
    </citation>
    <scope>NUCLEOTIDE SEQUENCE [LARGE SCALE GENOMIC DNA]</scope>
    <source>
        <strain evidence="5 6">DSM 16268</strain>
    </source>
</reference>
<dbReference type="SUPFAM" id="SSF75304">
    <property type="entry name" value="Amidase signature (AS) enzymes"/>
    <property type="match status" value="1"/>
</dbReference>
<dbReference type="GO" id="GO:0016740">
    <property type="term" value="F:transferase activity"/>
    <property type="evidence" value="ECO:0007669"/>
    <property type="project" value="UniProtKB-KW"/>
</dbReference>
<feature type="domain" description="Amidase" evidence="4">
    <location>
        <begin position="29"/>
        <end position="442"/>
    </location>
</feature>
<dbReference type="PANTHER" id="PTHR11895">
    <property type="entry name" value="TRANSAMIDASE"/>
    <property type="match status" value="1"/>
</dbReference>
<dbReference type="Pfam" id="PF01425">
    <property type="entry name" value="Amidase"/>
    <property type="match status" value="1"/>
</dbReference>
<accession>A0A7W9FJT4</accession>
<evidence type="ECO:0000313" key="6">
    <source>
        <dbReference type="Proteomes" id="UP000523821"/>
    </source>
</evidence>
<evidence type="ECO:0000259" key="4">
    <source>
        <dbReference type="Pfam" id="PF01425"/>
    </source>
</evidence>
<dbReference type="Gene3D" id="3.90.1300.10">
    <property type="entry name" value="Amidase signature (AS) domain"/>
    <property type="match status" value="1"/>
</dbReference>
<feature type="compositionally biased region" description="Low complexity" evidence="3">
    <location>
        <begin position="155"/>
        <end position="164"/>
    </location>
</feature>
<feature type="region of interest" description="Disordered" evidence="3">
    <location>
        <begin position="141"/>
        <end position="164"/>
    </location>
</feature>
<dbReference type="InterPro" id="IPR000120">
    <property type="entry name" value="Amidase"/>
</dbReference>
<protein>
    <recommendedName>
        <fullName evidence="2">Indoleacetamide hydrolase</fullName>
    </recommendedName>
</protein>
<name>A0A7W9FJT4_9HYPH</name>
<gene>
    <name evidence="5" type="ORF">GGQ63_000968</name>
</gene>
<dbReference type="Proteomes" id="UP000523821">
    <property type="component" value="Unassembled WGS sequence"/>
</dbReference>
<evidence type="ECO:0000256" key="3">
    <source>
        <dbReference type="SAM" id="MobiDB-lite"/>
    </source>
</evidence>
<dbReference type="PANTHER" id="PTHR11895:SF176">
    <property type="entry name" value="AMIDASE AMID-RELATED"/>
    <property type="match status" value="1"/>
</dbReference>
<evidence type="ECO:0000313" key="5">
    <source>
        <dbReference type="EMBL" id="MBB5751916.1"/>
    </source>
</evidence>
<keyword evidence="5" id="KW-0436">Ligase</keyword>
<keyword evidence="5" id="KW-0808">Transferase</keyword>
<proteinExistence type="predicted"/>
<organism evidence="5 6">
    <name type="scientific">Prosthecomicrobium pneumaticum</name>
    <dbReference type="NCBI Taxonomy" id="81895"/>
    <lineage>
        <taxon>Bacteria</taxon>
        <taxon>Pseudomonadati</taxon>
        <taxon>Pseudomonadota</taxon>
        <taxon>Alphaproteobacteria</taxon>
        <taxon>Hyphomicrobiales</taxon>
        <taxon>Kaistiaceae</taxon>
        <taxon>Prosthecomicrobium</taxon>
    </lineage>
</organism>
<evidence type="ECO:0000256" key="1">
    <source>
        <dbReference type="ARBA" id="ARBA00003871"/>
    </source>
</evidence>
<comment type="caution">
    <text evidence="5">The sequence shown here is derived from an EMBL/GenBank/DDBJ whole genome shotgun (WGS) entry which is preliminary data.</text>
</comment>
<dbReference type="EMBL" id="JACHOO010000002">
    <property type="protein sequence ID" value="MBB5751916.1"/>
    <property type="molecule type" value="Genomic_DNA"/>
</dbReference>
<dbReference type="NCBIfam" id="NF004766">
    <property type="entry name" value="PRK06102.1"/>
    <property type="match status" value="1"/>
</dbReference>
<dbReference type="InterPro" id="IPR020556">
    <property type="entry name" value="Amidase_CS"/>
</dbReference>
<dbReference type="RefSeq" id="WP_183853112.1">
    <property type="nucleotide sequence ID" value="NZ_JACHOO010000002.1"/>
</dbReference>
<dbReference type="PROSITE" id="PS00571">
    <property type="entry name" value="AMIDASES"/>
    <property type="match status" value="1"/>
</dbReference>
<keyword evidence="6" id="KW-1185">Reference proteome</keyword>
<dbReference type="InterPro" id="IPR023631">
    <property type="entry name" value="Amidase_dom"/>
</dbReference>
<dbReference type="GO" id="GO:0016874">
    <property type="term" value="F:ligase activity"/>
    <property type="evidence" value="ECO:0007669"/>
    <property type="project" value="UniProtKB-KW"/>
</dbReference>
<dbReference type="InterPro" id="IPR036928">
    <property type="entry name" value="AS_sf"/>
</dbReference>
<dbReference type="AlphaFoldDB" id="A0A7W9FJT4"/>